<name>A0A8H8DI04_9FUNG</name>
<feature type="domain" description="TLDc" evidence="1">
    <location>
        <begin position="13"/>
        <end position="122"/>
    </location>
</feature>
<dbReference type="EMBL" id="JAEFCI010008248">
    <property type="protein sequence ID" value="KAG5458587.1"/>
    <property type="molecule type" value="Genomic_DNA"/>
</dbReference>
<dbReference type="InterPro" id="IPR006571">
    <property type="entry name" value="TLDc_dom"/>
</dbReference>
<keyword evidence="3" id="KW-1185">Reference proteome</keyword>
<reference evidence="2 3" key="1">
    <citation type="journal article" name="Sci. Rep.">
        <title>Genome-scale phylogenetic analyses confirm Olpidium as the closest living zoosporic fungus to the non-flagellated, terrestrial fungi.</title>
        <authorList>
            <person name="Chang Y."/>
            <person name="Rochon D."/>
            <person name="Sekimoto S."/>
            <person name="Wang Y."/>
            <person name="Chovatia M."/>
            <person name="Sandor L."/>
            <person name="Salamov A."/>
            <person name="Grigoriev I.V."/>
            <person name="Stajich J.E."/>
            <person name="Spatafora J.W."/>
        </authorList>
    </citation>
    <scope>NUCLEOTIDE SEQUENCE [LARGE SCALE GENOMIC DNA]</scope>
    <source>
        <strain evidence="2">S191</strain>
    </source>
</reference>
<evidence type="ECO:0000313" key="3">
    <source>
        <dbReference type="Proteomes" id="UP000673691"/>
    </source>
</evidence>
<dbReference type="Proteomes" id="UP000673691">
    <property type="component" value="Unassembled WGS sequence"/>
</dbReference>
<organism evidence="2 3">
    <name type="scientific">Olpidium bornovanus</name>
    <dbReference type="NCBI Taxonomy" id="278681"/>
    <lineage>
        <taxon>Eukaryota</taxon>
        <taxon>Fungi</taxon>
        <taxon>Fungi incertae sedis</taxon>
        <taxon>Olpidiomycota</taxon>
        <taxon>Olpidiomycotina</taxon>
        <taxon>Olpidiomycetes</taxon>
        <taxon>Olpidiales</taxon>
        <taxon>Olpidiaceae</taxon>
        <taxon>Olpidium</taxon>
    </lineage>
</organism>
<evidence type="ECO:0000259" key="1">
    <source>
        <dbReference type="Pfam" id="PF07534"/>
    </source>
</evidence>
<dbReference type="PANTHER" id="PTHR23354">
    <property type="entry name" value="NUCLEOLAR PROTEIN 7/ESTROGEN RECEPTOR COACTIVATOR-RELATED"/>
    <property type="match status" value="1"/>
</dbReference>
<comment type="caution">
    <text evidence="2">The sequence shown here is derived from an EMBL/GenBank/DDBJ whole genome shotgun (WGS) entry which is preliminary data.</text>
</comment>
<proteinExistence type="predicted"/>
<dbReference type="AlphaFoldDB" id="A0A8H8DI04"/>
<sequence>MWCSFFFCSCGRGAGETFLFSLNRDNVSCYRWVGSDCPEAGSVSAAPGSEAEKIRDAASFFVYCGRSELAVGGGRAGYGLWLNGDLTEATSTRCATFDNAPLGGPGTDGVDQQVHVIELWAFT</sequence>
<protein>
    <recommendedName>
        <fullName evidence="1">TLDc domain-containing protein</fullName>
    </recommendedName>
</protein>
<dbReference type="OrthoDB" id="26679at2759"/>
<accession>A0A8H8DI04</accession>
<gene>
    <name evidence="2" type="ORF">BJ554DRAFT_1161</name>
</gene>
<evidence type="ECO:0000313" key="2">
    <source>
        <dbReference type="EMBL" id="KAG5458587.1"/>
    </source>
</evidence>
<dbReference type="Pfam" id="PF07534">
    <property type="entry name" value="TLD"/>
    <property type="match status" value="1"/>
</dbReference>